<dbReference type="Pfam" id="PF13598">
    <property type="entry name" value="DUF4139"/>
    <property type="match status" value="1"/>
</dbReference>
<organism evidence="4 5">
    <name type="scientific">Roseiconus nitratireducens</name>
    <dbReference type="NCBI Taxonomy" id="2605748"/>
    <lineage>
        <taxon>Bacteria</taxon>
        <taxon>Pseudomonadati</taxon>
        <taxon>Planctomycetota</taxon>
        <taxon>Planctomycetia</taxon>
        <taxon>Pirellulales</taxon>
        <taxon>Pirellulaceae</taxon>
        <taxon>Roseiconus</taxon>
    </lineage>
</organism>
<keyword evidence="5" id="KW-1185">Reference proteome</keyword>
<reference evidence="4 5" key="1">
    <citation type="submission" date="2019-08" db="EMBL/GenBank/DDBJ databases">
        <authorList>
            <person name="Dhanesh K."/>
            <person name="Kumar G."/>
            <person name="Sasikala C."/>
            <person name="Venkata Ramana C."/>
        </authorList>
    </citation>
    <scope>NUCLEOTIDE SEQUENCE [LARGE SCALE GENOMIC DNA]</scope>
    <source>
        <strain evidence="4 5">JC645</strain>
    </source>
</reference>
<evidence type="ECO:0000313" key="5">
    <source>
        <dbReference type="Proteomes" id="UP000324479"/>
    </source>
</evidence>
<proteinExistence type="predicted"/>
<evidence type="ECO:0000259" key="2">
    <source>
        <dbReference type="Pfam" id="PF13598"/>
    </source>
</evidence>
<feature type="region of interest" description="Disordered" evidence="1">
    <location>
        <begin position="300"/>
        <end position="327"/>
    </location>
</feature>
<dbReference type="Proteomes" id="UP000324479">
    <property type="component" value="Unassembled WGS sequence"/>
</dbReference>
<feature type="compositionally biased region" description="Polar residues" evidence="1">
    <location>
        <begin position="300"/>
        <end position="310"/>
    </location>
</feature>
<dbReference type="PANTHER" id="PTHR31005">
    <property type="entry name" value="DUF4139 DOMAIN-CONTAINING PROTEIN"/>
    <property type="match status" value="1"/>
</dbReference>
<dbReference type="InterPro" id="IPR037291">
    <property type="entry name" value="DUF4139"/>
</dbReference>
<evidence type="ECO:0000256" key="1">
    <source>
        <dbReference type="SAM" id="MobiDB-lite"/>
    </source>
</evidence>
<dbReference type="InterPro" id="IPR025554">
    <property type="entry name" value="DUF4140"/>
</dbReference>
<dbReference type="PANTHER" id="PTHR31005:SF8">
    <property type="entry name" value="DUF4139 DOMAIN-CONTAINING PROTEIN"/>
    <property type="match status" value="1"/>
</dbReference>
<feature type="domain" description="DUF4139" evidence="2">
    <location>
        <begin position="226"/>
        <end position="562"/>
    </location>
</feature>
<dbReference type="InterPro" id="IPR011935">
    <property type="entry name" value="CHP02231"/>
</dbReference>
<protein>
    <submittedName>
        <fullName evidence="4">Mucoidy inhibitor MuiA family protein</fullName>
    </submittedName>
</protein>
<name>A0A5M6DHC3_9BACT</name>
<evidence type="ECO:0000313" key="4">
    <source>
        <dbReference type="EMBL" id="KAA5546921.1"/>
    </source>
</evidence>
<dbReference type="Pfam" id="PF13600">
    <property type="entry name" value="DUF4140"/>
    <property type="match status" value="1"/>
</dbReference>
<dbReference type="RefSeq" id="WP_150074029.1">
    <property type="nucleotide sequence ID" value="NZ_VWOX01000001.1"/>
</dbReference>
<evidence type="ECO:0000259" key="3">
    <source>
        <dbReference type="Pfam" id="PF13600"/>
    </source>
</evidence>
<accession>A0A5M6DHC3</accession>
<feature type="domain" description="DUF4140" evidence="3">
    <location>
        <begin position="40"/>
        <end position="135"/>
    </location>
</feature>
<dbReference type="EMBL" id="VWOX01000001">
    <property type="protein sequence ID" value="KAA5546921.1"/>
    <property type="molecule type" value="Genomic_DNA"/>
</dbReference>
<dbReference type="AlphaFoldDB" id="A0A5M6DHC3"/>
<dbReference type="NCBIfam" id="TIGR02231">
    <property type="entry name" value="mucoidy inhibitor MuiA family protein"/>
    <property type="match status" value="1"/>
</dbReference>
<comment type="caution">
    <text evidence="4">The sequence shown here is derived from an EMBL/GenBank/DDBJ whole genome shotgun (WGS) entry which is preliminary data.</text>
</comment>
<sequence length="619" mass="67614">MRQVIGWCCLLVGCLELNAAEDSSKPNSDVVQVASRVSSVTVFRREANVIRTADIVASDQRQLVRVTGLPETLRDQSVRCESDSGLVVRSLRLIPHRSPTVNAEQKEQDNTLRKLHDAVASAKQEVLVIEQDLETIDALVQFSAVKASAELNSAKLDTAGITEIADFVMQRRRALAKELLDAKLKVDAQQTQLESKLAEYSESSDAAKRPTYDVILDVNAPQGGQLRLSYWVDAVGWEPSYTIHATSNPQGDDHFVIELEGKITQNTGEDWNSVDLVLCTGVPDLKADGPVLAPLRVSVNASEAESSDPFQRSGRGETGHHGALSGAMVTTWDDPMDWQETLRLNSEAARQQLAEFNQSKTSQRDLASDATQTISDETYEVGTSIDVASQSGGQSITILRSTVSSSIYRVVVPLLSSFAYREVEVENLTGQNLVSGEAAVFLDGQFVGRTTLPPTAAGGELLIGLGADRQVRTRRELLDRTVSIKGGNRLATLDYRLVVSNFHDQPVAVRLLDRLPVSNSSGVINVIVDPASLGNLSTDGKYLRLRRPTGILRWDLEIPPRRFGSEAYDHDYQYTIEMDRTQSIISTNLQQQLKEDLRFQRASGGGMGGGMGGFMGSGQ</sequence>
<gene>
    <name evidence="4" type="ORF">FYK55_00400</name>
</gene>